<evidence type="ECO:0000313" key="10">
    <source>
        <dbReference type="Proteomes" id="UP000243876"/>
    </source>
</evidence>
<dbReference type="PANTHER" id="PTHR43829:SF14">
    <property type="entry name" value="AQUAPORIN 3"/>
    <property type="match status" value="1"/>
</dbReference>
<name>A0A0D6EMM8_SPOSA</name>
<feature type="transmembrane region" description="Helical" evidence="8">
    <location>
        <begin position="86"/>
        <end position="104"/>
    </location>
</feature>
<dbReference type="InterPro" id="IPR023271">
    <property type="entry name" value="Aquaporin-like"/>
</dbReference>
<evidence type="ECO:0000256" key="7">
    <source>
        <dbReference type="ARBA" id="ARBA00023136"/>
    </source>
</evidence>
<sequence>MQPQRDHLNRDAGDVEVGVADLYRDNTQVRHSAPLPSPPSWLVSWERHRPPMLAECFAEMLGVFFYVFSGIGASAAFLVTTAAKESGYGSLLTIAIAFWLFKGFPARKVPFYIVSQIFGGFLAAVFVYGIYKQQLDEVVLGMNLLGEAKAIYSPQAAGQNLGWAFFVDGSQNEFIANVFLSILVFSVLDACNFFVSLASAPFIIGMGYAVIIWGFSPNSVSLNAARDLGGRFACGAFYGRQCFNTSSGYTAIAALTTIPASLIGAAIQTLLLSDSARMIVNAPPSHAEQVSIINESRGFTVPSRSVTRDTVYRDPMSMKTDHSA</sequence>
<dbReference type="PANTHER" id="PTHR43829">
    <property type="entry name" value="AQUAPORIN OR AQUAGLYCEROPORIN RELATED"/>
    <property type="match status" value="1"/>
</dbReference>
<evidence type="ECO:0000256" key="1">
    <source>
        <dbReference type="ARBA" id="ARBA00004141"/>
    </source>
</evidence>
<dbReference type="Proteomes" id="UP000243876">
    <property type="component" value="Unassembled WGS sequence"/>
</dbReference>
<feature type="transmembrane region" description="Helical" evidence="8">
    <location>
        <begin position="202"/>
        <end position="220"/>
    </location>
</feature>
<dbReference type="GO" id="GO:0015250">
    <property type="term" value="F:water channel activity"/>
    <property type="evidence" value="ECO:0007669"/>
    <property type="project" value="TreeGrafter"/>
</dbReference>
<evidence type="ECO:0000256" key="8">
    <source>
        <dbReference type="SAM" id="Phobius"/>
    </source>
</evidence>
<protein>
    <submittedName>
        <fullName evidence="9">SPOSA6832_03008-mRNA-1:cds</fullName>
    </submittedName>
</protein>
<gene>
    <name evidence="9" type="primary">SPOSA6832_03008</name>
</gene>
<dbReference type="GO" id="GO:0005886">
    <property type="term" value="C:plasma membrane"/>
    <property type="evidence" value="ECO:0007669"/>
    <property type="project" value="TreeGrafter"/>
</dbReference>
<keyword evidence="6 8" id="KW-1133">Transmembrane helix</keyword>
<evidence type="ECO:0000256" key="6">
    <source>
        <dbReference type="ARBA" id="ARBA00022989"/>
    </source>
</evidence>
<feature type="transmembrane region" description="Helical" evidence="8">
    <location>
        <begin position="57"/>
        <end position="80"/>
    </location>
</feature>
<dbReference type="InterPro" id="IPR000425">
    <property type="entry name" value="MIP"/>
</dbReference>
<organism evidence="9 10">
    <name type="scientific">Sporidiobolus salmonicolor</name>
    <name type="common">Yeast-like fungus</name>
    <name type="synonym">Sporobolomyces salmonicolor</name>
    <dbReference type="NCBI Taxonomy" id="5005"/>
    <lineage>
        <taxon>Eukaryota</taxon>
        <taxon>Fungi</taxon>
        <taxon>Dikarya</taxon>
        <taxon>Basidiomycota</taxon>
        <taxon>Pucciniomycotina</taxon>
        <taxon>Microbotryomycetes</taxon>
        <taxon>Sporidiobolales</taxon>
        <taxon>Sporidiobolaceae</taxon>
        <taxon>Sporobolomyces</taxon>
    </lineage>
</organism>
<evidence type="ECO:0000313" key="9">
    <source>
        <dbReference type="EMBL" id="CEQ41292.1"/>
    </source>
</evidence>
<dbReference type="OrthoDB" id="3222at2759"/>
<keyword evidence="10" id="KW-1185">Reference proteome</keyword>
<keyword evidence="7 8" id="KW-0472">Membrane</keyword>
<evidence type="ECO:0000256" key="3">
    <source>
        <dbReference type="ARBA" id="ARBA00022448"/>
    </source>
</evidence>
<feature type="transmembrane region" description="Helical" evidence="8">
    <location>
        <begin position="249"/>
        <end position="272"/>
    </location>
</feature>
<dbReference type="GO" id="GO:0015254">
    <property type="term" value="F:glycerol channel activity"/>
    <property type="evidence" value="ECO:0007669"/>
    <property type="project" value="TreeGrafter"/>
</dbReference>
<dbReference type="AlphaFoldDB" id="A0A0D6EMM8"/>
<evidence type="ECO:0000256" key="5">
    <source>
        <dbReference type="ARBA" id="ARBA00022737"/>
    </source>
</evidence>
<comment type="similarity">
    <text evidence="2">Belongs to the MIP/aquaporin (TC 1.A.8) family.</text>
</comment>
<keyword evidence="5" id="KW-0677">Repeat</keyword>
<comment type="subcellular location">
    <subcellularLocation>
        <location evidence="1">Membrane</location>
        <topology evidence="1">Multi-pass membrane protein</topology>
    </subcellularLocation>
</comment>
<keyword evidence="3" id="KW-0813">Transport</keyword>
<evidence type="ECO:0000256" key="4">
    <source>
        <dbReference type="ARBA" id="ARBA00022692"/>
    </source>
</evidence>
<dbReference type="InterPro" id="IPR050363">
    <property type="entry name" value="MIP/Aquaporin"/>
</dbReference>
<proteinExistence type="inferred from homology"/>
<accession>A0A0D6EMM8</accession>
<keyword evidence="4 8" id="KW-0812">Transmembrane</keyword>
<dbReference type="Pfam" id="PF00230">
    <property type="entry name" value="MIP"/>
    <property type="match status" value="1"/>
</dbReference>
<dbReference type="Gene3D" id="1.20.1080.10">
    <property type="entry name" value="Glycerol uptake facilitator protein"/>
    <property type="match status" value="1"/>
</dbReference>
<dbReference type="EMBL" id="CENE01000013">
    <property type="protein sequence ID" value="CEQ41292.1"/>
    <property type="molecule type" value="Genomic_DNA"/>
</dbReference>
<evidence type="ECO:0000256" key="2">
    <source>
        <dbReference type="ARBA" id="ARBA00006175"/>
    </source>
</evidence>
<reference evidence="10" key="1">
    <citation type="submission" date="2015-02" db="EMBL/GenBank/DDBJ databases">
        <authorList>
            <person name="Gon?alves P."/>
        </authorList>
    </citation>
    <scope>NUCLEOTIDE SEQUENCE [LARGE SCALE GENOMIC DNA]</scope>
</reference>
<feature type="transmembrane region" description="Helical" evidence="8">
    <location>
        <begin position="111"/>
        <end position="131"/>
    </location>
</feature>
<feature type="transmembrane region" description="Helical" evidence="8">
    <location>
        <begin position="174"/>
        <end position="195"/>
    </location>
</feature>
<dbReference type="SUPFAM" id="SSF81338">
    <property type="entry name" value="Aquaporin-like"/>
    <property type="match status" value="1"/>
</dbReference>